<protein>
    <submittedName>
        <fullName evidence="2">Uncharacterized protein</fullName>
    </submittedName>
</protein>
<accession>A0A6H5J6U4</accession>
<dbReference type="Proteomes" id="UP000479190">
    <property type="component" value="Unassembled WGS sequence"/>
</dbReference>
<feature type="region of interest" description="Disordered" evidence="1">
    <location>
        <begin position="1"/>
        <end position="120"/>
    </location>
</feature>
<evidence type="ECO:0000313" key="3">
    <source>
        <dbReference type="Proteomes" id="UP000479190"/>
    </source>
</evidence>
<evidence type="ECO:0000313" key="2">
    <source>
        <dbReference type="EMBL" id="CAB0044270.1"/>
    </source>
</evidence>
<dbReference type="AlphaFoldDB" id="A0A6H5J6U4"/>
<feature type="non-terminal residue" evidence="2">
    <location>
        <position position="229"/>
    </location>
</feature>
<sequence>MCTRCRGRATTTPEEVEVHQEVNFGDEHLEQPQESPNPAALAVDDRVREAAEGQRADRQDPADPVNPVEEEREGRWTRSTSRLCGMPSGPASKPRERHTEKRPASCKNRSRPSTNSSNNMAVLTTRKSPLIFFSISISRLVSGVNGNNFYSGTRLALPYLAKRFGTSHRVGAPLLVGRSRLPQVKLKNPTKEIKRLRMVCLGPNSENGLRRMSSEISLVSTEMIQVHTY</sequence>
<evidence type="ECO:0000256" key="1">
    <source>
        <dbReference type="SAM" id="MobiDB-lite"/>
    </source>
</evidence>
<name>A0A6H5J6U4_9HYME</name>
<dbReference type="EMBL" id="CADCXV010001417">
    <property type="protein sequence ID" value="CAB0044270.1"/>
    <property type="molecule type" value="Genomic_DNA"/>
</dbReference>
<gene>
    <name evidence="2" type="ORF">TBRA_LOCUS15858</name>
</gene>
<feature type="compositionally biased region" description="Basic and acidic residues" evidence="1">
    <location>
        <begin position="43"/>
        <end position="61"/>
    </location>
</feature>
<feature type="compositionally biased region" description="Basic and acidic residues" evidence="1">
    <location>
        <begin position="93"/>
        <end position="103"/>
    </location>
</feature>
<proteinExistence type="predicted"/>
<reference evidence="2 3" key="1">
    <citation type="submission" date="2020-02" db="EMBL/GenBank/DDBJ databases">
        <authorList>
            <person name="Ferguson B K."/>
        </authorList>
    </citation>
    <scope>NUCLEOTIDE SEQUENCE [LARGE SCALE GENOMIC DNA]</scope>
</reference>
<feature type="compositionally biased region" description="Basic and acidic residues" evidence="1">
    <location>
        <begin position="16"/>
        <end position="31"/>
    </location>
</feature>
<keyword evidence="3" id="KW-1185">Reference proteome</keyword>
<organism evidence="2 3">
    <name type="scientific">Trichogramma brassicae</name>
    <dbReference type="NCBI Taxonomy" id="86971"/>
    <lineage>
        <taxon>Eukaryota</taxon>
        <taxon>Metazoa</taxon>
        <taxon>Ecdysozoa</taxon>
        <taxon>Arthropoda</taxon>
        <taxon>Hexapoda</taxon>
        <taxon>Insecta</taxon>
        <taxon>Pterygota</taxon>
        <taxon>Neoptera</taxon>
        <taxon>Endopterygota</taxon>
        <taxon>Hymenoptera</taxon>
        <taxon>Apocrita</taxon>
        <taxon>Proctotrupomorpha</taxon>
        <taxon>Chalcidoidea</taxon>
        <taxon>Trichogrammatidae</taxon>
        <taxon>Trichogramma</taxon>
    </lineage>
</organism>